<keyword evidence="3" id="KW-1185">Reference proteome</keyword>
<sequence length="80" mass="9667">MIIFLHKNKKKSWKFSNIILPMHASSPVLFCLIVFNSNCFHLFVSFSKKTCYIYFYFYALNSAYCVIIREYTIIYMLVWI</sequence>
<accession>A0A2I0BBX3</accession>
<dbReference type="EMBL" id="KZ451895">
    <property type="protein sequence ID" value="PKA65290.1"/>
    <property type="molecule type" value="Genomic_DNA"/>
</dbReference>
<keyword evidence="1" id="KW-0472">Membrane</keyword>
<gene>
    <name evidence="2" type="ORF">AXF42_Ash005622</name>
</gene>
<evidence type="ECO:0000313" key="2">
    <source>
        <dbReference type="EMBL" id="PKA65290.1"/>
    </source>
</evidence>
<name>A0A2I0BBX3_9ASPA</name>
<evidence type="ECO:0000256" key="1">
    <source>
        <dbReference type="SAM" id="Phobius"/>
    </source>
</evidence>
<organism evidence="2 3">
    <name type="scientific">Apostasia shenzhenica</name>
    <dbReference type="NCBI Taxonomy" id="1088818"/>
    <lineage>
        <taxon>Eukaryota</taxon>
        <taxon>Viridiplantae</taxon>
        <taxon>Streptophyta</taxon>
        <taxon>Embryophyta</taxon>
        <taxon>Tracheophyta</taxon>
        <taxon>Spermatophyta</taxon>
        <taxon>Magnoliopsida</taxon>
        <taxon>Liliopsida</taxon>
        <taxon>Asparagales</taxon>
        <taxon>Orchidaceae</taxon>
        <taxon>Apostasioideae</taxon>
        <taxon>Apostasia</taxon>
    </lineage>
</organism>
<keyword evidence="1" id="KW-1133">Transmembrane helix</keyword>
<dbReference type="Proteomes" id="UP000236161">
    <property type="component" value="Unassembled WGS sequence"/>
</dbReference>
<dbReference type="AlphaFoldDB" id="A0A2I0BBX3"/>
<proteinExistence type="predicted"/>
<protein>
    <submittedName>
        <fullName evidence="2">Uncharacterized protein</fullName>
    </submittedName>
</protein>
<reference evidence="2 3" key="1">
    <citation type="journal article" date="2017" name="Nature">
        <title>The Apostasia genome and the evolution of orchids.</title>
        <authorList>
            <person name="Zhang G.Q."/>
            <person name="Liu K.W."/>
            <person name="Li Z."/>
            <person name="Lohaus R."/>
            <person name="Hsiao Y.Y."/>
            <person name="Niu S.C."/>
            <person name="Wang J.Y."/>
            <person name="Lin Y.C."/>
            <person name="Xu Q."/>
            <person name="Chen L.J."/>
            <person name="Yoshida K."/>
            <person name="Fujiwara S."/>
            <person name="Wang Z.W."/>
            <person name="Zhang Y.Q."/>
            <person name="Mitsuda N."/>
            <person name="Wang M."/>
            <person name="Liu G.H."/>
            <person name="Pecoraro L."/>
            <person name="Huang H.X."/>
            <person name="Xiao X.J."/>
            <person name="Lin M."/>
            <person name="Wu X.Y."/>
            <person name="Wu W.L."/>
            <person name="Chen Y.Y."/>
            <person name="Chang S.B."/>
            <person name="Sakamoto S."/>
            <person name="Ohme-Takagi M."/>
            <person name="Yagi M."/>
            <person name="Zeng S.J."/>
            <person name="Shen C.Y."/>
            <person name="Yeh C.M."/>
            <person name="Luo Y.B."/>
            <person name="Tsai W.C."/>
            <person name="Van de Peer Y."/>
            <person name="Liu Z.J."/>
        </authorList>
    </citation>
    <scope>NUCLEOTIDE SEQUENCE [LARGE SCALE GENOMIC DNA]</scope>
    <source>
        <strain evidence="3">cv. Shenzhen</strain>
        <tissue evidence="2">Stem</tissue>
    </source>
</reference>
<feature type="transmembrane region" description="Helical" evidence="1">
    <location>
        <begin position="55"/>
        <end position="78"/>
    </location>
</feature>
<evidence type="ECO:0000313" key="3">
    <source>
        <dbReference type="Proteomes" id="UP000236161"/>
    </source>
</evidence>
<keyword evidence="1" id="KW-0812">Transmembrane</keyword>
<feature type="transmembrane region" description="Helical" evidence="1">
    <location>
        <begin position="12"/>
        <end position="35"/>
    </location>
</feature>